<accession>A0A0B1TPZ8</accession>
<dbReference type="OrthoDB" id="5814573at2759"/>
<sequence length="209" mass="23604">MAGRRQSVTAQISRQARRLSAAIVPQLTKIDPVSILQKVEGVEIKLDDITQYQKAVDQYILHNVVQFDPVDFNVLDPGGYRILQASLYPEGLMVHEGKRKVCEVSLSNDEESPSCIAKIKHPVTSMTVYEFRDMGGTICVTSNTDELQGTTIMPNREGWMRLLYCCGCTFSREKWLVVTQDTTRAIIIPVSPFFHENSIKSTKKVQNHE</sequence>
<reference evidence="1 2" key="1">
    <citation type="submission" date="2014-03" db="EMBL/GenBank/DDBJ databases">
        <title>Draft genome of the hookworm Oesophagostomum dentatum.</title>
        <authorList>
            <person name="Mitreva M."/>
        </authorList>
    </citation>
    <scope>NUCLEOTIDE SEQUENCE [LARGE SCALE GENOMIC DNA]</scope>
    <source>
        <strain evidence="1 2">OD-Hann</strain>
    </source>
</reference>
<name>A0A0B1TPZ8_OESDE</name>
<evidence type="ECO:0000313" key="2">
    <source>
        <dbReference type="Proteomes" id="UP000053660"/>
    </source>
</evidence>
<gene>
    <name evidence="1" type="ORF">OESDEN_02103</name>
</gene>
<evidence type="ECO:0000313" key="1">
    <source>
        <dbReference type="EMBL" id="KHJ97912.1"/>
    </source>
</evidence>
<dbReference type="AlphaFoldDB" id="A0A0B1TPZ8"/>
<dbReference type="Proteomes" id="UP000053660">
    <property type="component" value="Unassembled WGS sequence"/>
</dbReference>
<keyword evidence="2" id="KW-1185">Reference proteome</keyword>
<dbReference type="EMBL" id="KN549380">
    <property type="protein sequence ID" value="KHJ97912.1"/>
    <property type="molecule type" value="Genomic_DNA"/>
</dbReference>
<proteinExistence type="predicted"/>
<protein>
    <submittedName>
        <fullName evidence="1">Uncharacterized protein</fullName>
    </submittedName>
</protein>
<organism evidence="1 2">
    <name type="scientific">Oesophagostomum dentatum</name>
    <name type="common">Nodular worm</name>
    <dbReference type="NCBI Taxonomy" id="61180"/>
    <lineage>
        <taxon>Eukaryota</taxon>
        <taxon>Metazoa</taxon>
        <taxon>Ecdysozoa</taxon>
        <taxon>Nematoda</taxon>
        <taxon>Chromadorea</taxon>
        <taxon>Rhabditida</taxon>
        <taxon>Rhabditina</taxon>
        <taxon>Rhabditomorpha</taxon>
        <taxon>Strongyloidea</taxon>
        <taxon>Strongylidae</taxon>
        <taxon>Oesophagostomum</taxon>
    </lineage>
</organism>